<feature type="binding site" evidence="8 11">
    <location>
        <begin position="189"/>
        <end position="194"/>
    </location>
    <ligand>
        <name>NADP(+)</name>
        <dbReference type="ChEBI" id="CHEBI:58349"/>
    </ligand>
</feature>
<dbReference type="EC" id="1.2.1.70" evidence="3 8"/>
<gene>
    <name evidence="8" type="primary">hemA</name>
    <name evidence="17" type="ORF">FE697_013235</name>
</gene>
<evidence type="ECO:0000313" key="18">
    <source>
        <dbReference type="Proteomes" id="UP000307768"/>
    </source>
</evidence>
<evidence type="ECO:0000256" key="5">
    <source>
        <dbReference type="ARBA" id="ARBA00023002"/>
    </source>
</evidence>
<dbReference type="InterPro" id="IPR015895">
    <property type="entry name" value="4pyrrol_synth_GluRdtase_N"/>
</dbReference>
<dbReference type="Gene3D" id="3.40.50.720">
    <property type="entry name" value="NAD(P)-binding Rossmann-like Domain"/>
    <property type="match status" value="1"/>
</dbReference>
<dbReference type="InterPro" id="IPR036343">
    <property type="entry name" value="GluRdtase_N_sf"/>
</dbReference>
<feature type="binding site" evidence="8 10">
    <location>
        <begin position="49"/>
        <end position="52"/>
    </location>
    <ligand>
        <name>substrate</name>
    </ligand>
</feature>
<evidence type="ECO:0000256" key="7">
    <source>
        <dbReference type="ARBA" id="ARBA00047464"/>
    </source>
</evidence>
<feature type="binding site" evidence="8 10">
    <location>
        <position position="109"/>
    </location>
    <ligand>
        <name>substrate</name>
    </ligand>
</feature>
<feature type="domain" description="Quinate/shikimate 5-dehydrogenase/glutamyl-tRNA reductase" evidence="15">
    <location>
        <begin position="176"/>
        <end position="304"/>
    </location>
</feature>
<evidence type="ECO:0000256" key="1">
    <source>
        <dbReference type="ARBA" id="ARBA00005059"/>
    </source>
</evidence>
<accession>A0A5Q6RVU3</accession>
<comment type="function">
    <text evidence="8">Catalyzes the NADPH-dependent reduction of glutamyl-tRNA(Glu) to glutamate 1-semialdehyde (GSA).</text>
</comment>
<dbReference type="Pfam" id="PF00745">
    <property type="entry name" value="GlutR_dimer"/>
    <property type="match status" value="1"/>
</dbReference>
<comment type="subunit">
    <text evidence="8">Homodimer.</text>
</comment>
<keyword evidence="6 8" id="KW-0627">Porphyrin biosynthesis</keyword>
<feature type="active site" description="Nucleophile" evidence="8 9">
    <location>
        <position position="50"/>
    </location>
</feature>
<dbReference type="Pfam" id="PF01488">
    <property type="entry name" value="Shikimate_DH"/>
    <property type="match status" value="1"/>
</dbReference>
<evidence type="ECO:0000313" key="17">
    <source>
        <dbReference type="EMBL" id="KAA1422143.1"/>
    </source>
</evidence>
<dbReference type="SUPFAM" id="SSF69742">
    <property type="entry name" value="Glutamyl tRNA-reductase catalytic, N-terminal domain"/>
    <property type="match status" value="1"/>
</dbReference>
<proteinExistence type="inferred from homology"/>
<evidence type="ECO:0000256" key="13">
    <source>
        <dbReference type="RuleBase" id="RU000584"/>
    </source>
</evidence>
<dbReference type="Pfam" id="PF05201">
    <property type="entry name" value="GlutR_N"/>
    <property type="match status" value="1"/>
</dbReference>
<keyword evidence="5 8" id="KW-0560">Oxidoreductase</keyword>
<dbReference type="HAMAP" id="MF_00087">
    <property type="entry name" value="Glu_tRNA_reductase"/>
    <property type="match status" value="1"/>
</dbReference>
<dbReference type="GO" id="GO:0008883">
    <property type="term" value="F:glutamyl-tRNA reductase activity"/>
    <property type="evidence" value="ECO:0007669"/>
    <property type="project" value="UniProtKB-UniRule"/>
</dbReference>
<dbReference type="InterPro" id="IPR015896">
    <property type="entry name" value="4pyrrol_synth_GluRdtase_dimer"/>
</dbReference>
<dbReference type="GO" id="GO:0050661">
    <property type="term" value="F:NADP binding"/>
    <property type="evidence" value="ECO:0007669"/>
    <property type="project" value="InterPro"/>
</dbReference>
<feature type="binding site" evidence="8 10">
    <location>
        <begin position="114"/>
        <end position="116"/>
    </location>
    <ligand>
        <name>substrate</name>
    </ligand>
</feature>
<evidence type="ECO:0000256" key="8">
    <source>
        <dbReference type="HAMAP-Rule" id="MF_00087"/>
    </source>
</evidence>
<dbReference type="Proteomes" id="UP000307768">
    <property type="component" value="Unassembled WGS sequence"/>
</dbReference>
<keyword evidence="4 8" id="KW-0521">NADP</keyword>
<dbReference type="OrthoDB" id="110209at2"/>
<comment type="pathway">
    <text evidence="1 8 13">Porphyrin-containing compound metabolism; protoporphyrin-IX biosynthesis; 5-aminolevulinate from L-glutamyl-tRNA(Glu): step 1/2.</text>
</comment>
<organism evidence="17 18">
    <name type="scientific">Mumia zhuanghuii</name>
    <dbReference type="NCBI Taxonomy" id="2585211"/>
    <lineage>
        <taxon>Bacteria</taxon>
        <taxon>Bacillati</taxon>
        <taxon>Actinomycetota</taxon>
        <taxon>Actinomycetes</taxon>
        <taxon>Propionibacteriales</taxon>
        <taxon>Nocardioidaceae</taxon>
        <taxon>Mumia</taxon>
    </lineage>
</organism>
<dbReference type="GO" id="GO:0019353">
    <property type="term" value="P:protoporphyrinogen IX biosynthetic process from glutamate"/>
    <property type="evidence" value="ECO:0007669"/>
    <property type="project" value="TreeGrafter"/>
</dbReference>
<feature type="site" description="Important for activity" evidence="8 12">
    <location>
        <position position="99"/>
    </location>
</feature>
<evidence type="ECO:0000256" key="2">
    <source>
        <dbReference type="ARBA" id="ARBA00005916"/>
    </source>
</evidence>
<dbReference type="PANTHER" id="PTHR43013">
    <property type="entry name" value="GLUTAMYL-TRNA REDUCTASE"/>
    <property type="match status" value="1"/>
</dbReference>
<dbReference type="InterPro" id="IPR006151">
    <property type="entry name" value="Shikm_DH/Glu-tRNA_Rdtase"/>
</dbReference>
<feature type="domain" description="Tetrapyrrole biosynthesis glutamyl-tRNA reductase dimerisation" evidence="14">
    <location>
        <begin position="318"/>
        <end position="416"/>
    </location>
</feature>
<comment type="miscellaneous">
    <text evidence="8">During catalysis, the active site Cys acts as a nucleophile attacking the alpha-carbonyl group of tRNA-bound glutamate with the formation of a thioester intermediate between enzyme and glutamate, and the concomitant release of tRNA(Glu). The thioester intermediate is finally reduced by direct hydride transfer from NADPH, to form the product GSA.</text>
</comment>
<comment type="similarity">
    <text evidence="2 8 13">Belongs to the glutamyl-tRNA reductase family.</text>
</comment>
<dbReference type="FunFam" id="3.30.460.30:FF:000001">
    <property type="entry name" value="Glutamyl-tRNA reductase"/>
    <property type="match status" value="1"/>
</dbReference>
<sequence>MSVLVVGVSHRSAPVSVLERVALDGDAIAKVAQNALDADHVTESLVVSTCNRVEVYVEADRFHGSVEDISELLVAHSGLSRNDLLRHIYVHYDDAAVAHLFGVASGLDSMVVGESQILGQVRTALQRGQDDATVGPALNLLFQQALRIAKRGHAETGIDKAGPSLVAASLEAVARSGHRLEDMRVLVVGAGAMAALAATTAARRGVAHVSVANRTDASAERLAASVGGSSVRWADLSDALGEADLVISCTGATGTVIGIDQVRAATAGRTTPYVLIDLALPRDIDEEVAGLPGVMVLGLAELQAMLTDEHGAADVEAVRGIVAGEVAAFLSARHVAKVTPTVVALRSMATSVVDSELERLEGRLRDVDPQVVAELRQTVRRVADKLLHQPTVRIKEMAGRPDALAYANALADLFALDPGTVDAVSAVDRAASASTDVAGGEPS</sequence>
<dbReference type="Gene3D" id="3.30.460.30">
    <property type="entry name" value="Glutamyl-tRNA reductase, N-terminal domain"/>
    <property type="match status" value="1"/>
</dbReference>
<evidence type="ECO:0000256" key="4">
    <source>
        <dbReference type="ARBA" id="ARBA00022857"/>
    </source>
</evidence>
<dbReference type="PIRSF" id="PIRSF000445">
    <property type="entry name" value="4pyrrol_synth_GluRdtase"/>
    <property type="match status" value="1"/>
</dbReference>
<dbReference type="InterPro" id="IPR036453">
    <property type="entry name" value="GluRdtase_dimer_dom_sf"/>
</dbReference>
<dbReference type="EMBL" id="VDFQ02000004">
    <property type="protein sequence ID" value="KAA1422143.1"/>
    <property type="molecule type" value="Genomic_DNA"/>
</dbReference>
<feature type="binding site" evidence="8 10">
    <location>
        <position position="120"/>
    </location>
    <ligand>
        <name>substrate</name>
    </ligand>
</feature>
<dbReference type="AlphaFoldDB" id="A0A5Q6RVU3"/>
<dbReference type="UniPathway" id="UPA00251">
    <property type="reaction ID" value="UER00316"/>
</dbReference>
<evidence type="ECO:0000259" key="16">
    <source>
        <dbReference type="Pfam" id="PF05201"/>
    </source>
</evidence>
<comment type="domain">
    <text evidence="8">Possesses an unusual extended V-shaped dimeric structure with each monomer consisting of three distinct domains arranged along a curved 'spinal' alpha-helix. The N-terminal catalytic domain specifically recognizes the glutamate moiety of the substrate. The second domain is the NADPH-binding domain, and the third C-terminal domain is responsible for dimerization.</text>
</comment>
<dbReference type="PANTHER" id="PTHR43013:SF1">
    <property type="entry name" value="GLUTAMYL-TRNA REDUCTASE"/>
    <property type="match status" value="1"/>
</dbReference>
<dbReference type="SUPFAM" id="SSF69075">
    <property type="entry name" value="Glutamyl tRNA-reductase dimerization domain"/>
    <property type="match status" value="1"/>
</dbReference>
<dbReference type="NCBIfam" id="TIGR01035">
    <property type="entry name" value="hemA"/>
    <property type="match status" value="1"/>
</dbReference>
<dbReference type="CDD" id="cd05213">
    <property type="entry name" value="NAD_bind_Glutamyl_tRNA_reduct"/>
    <property type="match status" value="1"/>
</dbReference>
<name>A0A5Q6RVU3_9ACTN</name>
<evidence type="ECO:0000259" key="14">
    <source>
        <dbReference type="Pfam" id="PF00745"/>
    </source>
</evidence>
<evidence type="ECO:0000256" key="6">
    <source>
        <dbReference type="ARBA" id="ARBA00023244"/>
    </source>
</evidence>
<evidence type="ECO:0000256" key="9">
    <source>
        <dbReference type="PIRSR" id="PIRSR000445-1"/>
    </source>
</evidence>
<dbReference type="SUPFAM" id="SSF51735">
    <property type="entry name" value="NAD(P)-binding Rossmann-fold domains"/>
    <property type="match status" value="1"/>
</dbReference>
<evidence type="ECO:0000256" key="10">
    <source>
        <dbReference type="PIRSR" id="PIRSR000445-2"/>
    </source>
</evidence>
<reference evidence="17 18" key="1">
    <citation type="submission" date="2019-09" db="EMBL/GenBank/DDBJ databases">
        <title>Mumia zhuanghuii sp. nov. isolated from the intestinal contents of plateau pika (Ochotona curzoniae) in the Qinghai-Tibet plateau of China.</title>
        <authorList>
            <person name="Tian Z."/>
        </authorList>
    </citation>
    <scope>NUCLEOTIDE SEQUENCE [LARGE SCALE GENOMIC DNA]</scope>
    <source>
        <strain evidence="18">350</strain>
    </source>
</reference>
<comment type="caution">
    <text evidence="17">The sequence shown here is derived from an EMBL/GenBank/DDBJ whole genome shotgun (WGS) entry which is preliminary data.</text>
</comment>
<comment type="catalytic activity">
    <reaction evidence="7 8 13">
        <text>(S)-4-amino-5-oxopentanoate + tRNA(Glu) + NADP(+) = L-glutamyl-tRNA(Glu) + NADPH + H(+)</text>
        <dbReference type="Rhea" id="RHEA:12344"/>
        <dbReference type="Rhea" id="RHEA-COMP:9663"/>
        <dbReference type="Rhea" id="RHEA-COMP:9680"/>
        <dbReference type="ChEBI" id="CHEBI:15378"/>
        <dbReference type="ChEBI" id="CHEBI:57501"/>
        <dbReference type="ChEBI" id="CHEBI:57783"/>
        <dbReference type="ChEBI" id="CHEBI:58349"/>
        <dbReference type="ChEBI" id="CHEBI:78442"/>
        <dbReference type="ChEBI" id="CHEBI:78520"/>
        <dbReference type="EC" id="1.2.1.70"/>
    </reaction>
</comment>
<evidence type="ECO:0000256" key="3">
    <source>
        <dbReference type="ARBA" id="ARBA00012970"/>
    </source>
</evidence>
<evidence type="ECO:0000256" key="12">
    <source>
        <dbReference type="PIRSR" id="PIRSR000445-4"/>
    </source>
</evidence>
<feature type="domain" description="Glutamyl-tRNA reductase N-terminal" evidence="16">
    <location>
        <begin position="6"/>
        <end position="156"/>
    </location>
</feature>
<dbReference type="NCBIfam" id="NF000744">
    <property type="entry name" value="PRK00045.1-3"/>
    <property type="match status" value="1"/>
</dbReference>
<dbReference type="InterPro" id="IPR036291">
    <property type="entry name" value="NAD(P)-bd_dom_sf"/>
</dbReference>
<dbReference type="PROSITE" id="PS00747">
    <property type="entry name" value="GLUTR"/>
    <property type="match status" value="1"/>
</dbReference>
<dbReference type="InterPro" id="IPR018214">
    <property type="entry name" value="GluRdtase_CS"/>
</dbReference>
<dbReference type="InterPro" id="IPR000343">
    <property type="entry name" value="4pyrrol_synth_GluRdtase"/>
</dbReference>
<dbReference type="RefSeq" id="WP_149770100.1">
    <property type="nucleotide sequence ID" value="NZ_VDFQ02000004.1"/>
</dbReference>
<evidence type="ECO:0000256" key="11">
    <source>
        <dbReference type="PIRSR" id="PIRSR000445-3"/>
    </source>
</evidence>
<evidence type="ECO:0000259" key="15">
    <source>
        <dbReference type="Pfam" id="PF01488"/>
    </source>
</evidence>
<protein>
    <recommendedName>
        <fullName evidence="3 8">Glutamyl-tRNA reductase</fullName>
        <shortName evidence="8">GluTR</shortName>
        <ecNumber evidence="3 8">1.2.1.70</ecNumber>
    </recommendedName>
</protein>